<feature type="compositionally biased region" description="Basic and acidic residues" evidence="1">
    <location>
        <begin position="161"/>
        <end position="182"/>
    </location>
</feature>
<dbReference type="PANTHER" id="PTHR32301">
    <property type="entry name" value="COUNTIN RECEPTOR CNR3-RELATED"/>
    <property type="match status" value="1"/>
</dbReference>
<dbReference type="Proteomes" id="UP001224775">
    <property type="component" value="Unassembled WGS sequence"/>
</dbReference>
<comment type="caution">
    <text evidence="2">The sequence shown here is derived from an EMBL/GenBank/DDBJ whole genome shotgun (WGS) entry which is preliminary data.</text>
</comment>
<protein>
    <recommendedName>
        <fullName evidence="4">Sulfotransferase domain-containing protein</fullName>
    </recommendedName>
</protein>
<feature type="region of interest" description="Disordered" evidence="1">
    <location>
        <begin position="296"/>
        <end position="356"/>
    </location>
</feature>
<evidence type="ECO:0000256" key="1">
    <source>
        <dbReference type="SAM" id="MobiDB-lite"/>
    </source>
</evidence>
<feature type="region of interest" description="Disordered" evidence="1">
    <location>
        <begin position="217"/>
        <end position="249"/>
    </location>
</feature>
<dbReference type="AlphaFoldDB" id="A0AAD8YB16"/>
<reference evidence="2" key="1">
    <citation type="submission" date="2023-06" db="EMBL/GenBank/DDBJ databases">
        <title>Survivors Of The Sea: Transcriptome response of Skeletonema marinoi to long-term dormancy.</title>
        <authorList>
            <person name="Pinder M.I.M."/>
            <person name="Kourtchenko O."/>
            <person name="Robertson E.K."/>
            <person name="Larsson T."/>
            <person name="Maumus F."/>
            <person name="Osuna-Cruz C.M."/>
            <person name="Vancaester E."/>
            <person name="Stenow R."/>
            <person name="Vandepoele K."/>
            <person name="Ploug H."/>
            <person name="Bruchert V."/>
            <person name="Godhe A."/>
            <person name="Topel M."/>
        </authorList>
    </citation>
    <scope>NUCLEOTIDE SEQUENCE</scope>
    <source>
        <strain evidence="2">R05AC</strain>
    </source>
</reference>
<evidence type="ECO:0008006" key="4">
    <source>
        <dbReference type="Google" id="ProtNLM"/>
    </source>
</evidence>
<dbReference type="Gene3D" id="3.40.50.300">
    <property type="entry name" value="P-loop containing nucleotide triphosphate hydrolases"/>
    <property type="match status" value="1"/>
</dbReference>
<dbReference type="EMBL" id="JATAAI010000012">
    <property type="protein sequence ID" value="KAK1741785.1"/>
    <property type="molecule type" value="Genomic_DNA"/>
</dbReference>
<feature type="compositionally biased region" description="Polar residues" evidence="1">
    <location>
        <begin position="304"/>
        <end position="315"/>
    </location>
</feature>
<feature type="compositionally biased region" description="Low complexity" evidence="1">
    <location>
        <begin position="1"/>
        <end position="11"/>
    </location>
</feature>
<dbReference type="InterPro" id="IPR053259">
    <property type="entry name" value="Golvesin-related_Golgi"/>
</dbReference>
<evidence type="ECO:0000313" key="3">
    <source>
        <dbReference type="Proteomes" id="UP001224775"/>
    </source>
</evidence>
<name>A0AAD8YB16_9STRA</name>
<feature type="region of interest" description="Disordered" evidence="1">
    <location>
        <begin position="161"/>
        <end position="203"/>
    </location>
</feature>
<feature type="region of interest" description="Disordered" evidence="1">
    <location>
        <begin position="1"/>
        <end position="126"/>
    </location>
</feature>
<feature type="region of interest" description="Disordered" evidence="1">
    <location>
        <begin position="429"/>
        <end position="457"/>
    </location>
</feature>
<accession>A0AAD8YB16</accession>
<proteinExistence type="predicted"/>
<dbReference type="PANTHER" id="PTHR32301:SF6">
    <property type="entry name" value="GOLVESIN-RELATED"/>
    <property type="match status" value="1"/>
</dbReference>
<feature type="compositionally biased region" description="Low complexity" evidence="1">
    <location>
        <begin position="445"/>
        <end position="457"/>
    </location>
</feature>
<gene>
    <name evidence="2" type="ORF">QTG54_007358</name>
</gene>
<feature type="compositionally biased region" description="Polar residues" evidence="1">
    <location>
        <begin position="114"/>
        <end position="126"/>
    </location>
</feature>
<evidence type="ECO:0000313" key="2">
    <source>
        <dbReference type="EMBL" id="KAK1741785.1"/>
    </source>
</evidence>
<sequence>MISGPRTSWKTSSKRRSRPAVGSTSFNAGEIKQNAAKKQLNPYKSSLRDSHNGHKTPLVNSATRGVTDDQDNIGSDIDLGESDEEFGIDDILKDIDDDDAKPSAAAASTKANKHQSAGNEIDNDQVTSIANYMPKRAVKRAEVKSPARKVASVDFGDKKQGIDRTRIGQEIPMHRDKNRETDDLNTTTEEDNDTLLNDSFSDGDATKEHKMLVQTGQTPMFSSGGFDGDNKSRRRSSSAEMQDTGMRKSNQFVDELLDDFENDYNNMSFQKSDGTISTGTPDSADRAFRTIVNGYSANMEKKTTPQARGQVQSNPPDAPDANETNESESFAHGTKSLPTTAIRDPSIQGDETLSTVTDPIESPFIYTYKKDDDEVSQITSSLAGHSMGSSHLQNVSNIGSNSAQNRHGITWMSGTAAGNRMAYRKPAGLYGRNRGRKSAKLTKASSSGSVGSTSFDGVGVGGNSALDEIAYALNADTTGRNQRARRPQGRGPPSTLLEEDHNDDLSNVESQSTGYISKPYSIDVKSNISNLGMGGVSCADTVGGTTVTSESSTNTLAALYLGMSSFLFKAQHHAGRFFFPTSAAVTRRKKFDRSDSLEDILLEEGSKTPLTMKRTGRKSFDEDDIDYFSRAMGKSSSSANRPKQKKSCWQSTTVRVGIAFLFMTITITIFKIPSANKKSNSQRFYDPSRDGQVFDHATNNAIVDTSDIPKPRDISVQSRPITAEAILGNTPQLPPEFQSLANVDSGPFQRGIDVPFYWHVPRSGGGTVNDILGSCLHLTLAADAGGSEGESGVEMLKVLHFAHEVNYVNVDTSTLKGIQRAQDLNLVPSGLADVVISPLLHDGTTLFTPTRKGRLFTIFRNPIERAASLFYFIQDTQWKQPNSGNEQFASMTIEQFYEAGFAENNWMTRFLTNELTKGELTEEDLHIAKEVLRQKSLIGLLEEKGETFDRFQKYFGWRPKNGAEEECLAKKLEWAWPMKHRHPPVEKDSNAYILIRAQNLFDLQLYEYATELFKQQEQLFP</sequence>
<organism evidence="2 3">
    <name type="scientific">Skeletonema marinoi</name>
    <dbReference type="NCBI Taxonomy" id="267567"/>
    <lineage>
        <taxon>Eukaryota</taxon>
        <taxon>Sar</taxon>
        <taxon>Stramenopiles</taxon>
        <taxon>Ochrophyta</taxon>
        <taxon>Bacillariophyta</taxon>
        <taxon>Coscinodiscophyceae</taxon>
        <taxon>Thalassiosirophycidae</taxon>
        <taxon>Thalassiosirales</taxon>
        <taxon>Skeletonemataceae</taxon>
        <taxon>Skeletonema</taxon>
        <taxon>Skeletonema marinoi-dohrnii complex</taxon>
    </lineage>
</organism>
<feature type="region of interest" description="Disordered" evidence="1">
    <location>
        <begin position="477"/>
        <end position="511"/>
    </location>
</feature>
<keyword evidence="3" id="KW-1185">Reference proteome</keyword>
<feature type="compositionally biased region" description="Acidic residues" evidence="1">
    <location>
        <begin position="78"/>
        <end position="88"/>
    </location>
</feature>
<dbReference type="InterPro" id="IPR027417">
    <property type="entry name" value="P-loop_NTPase"/>
</dbReference>